<accession>A0A6B1DX15</accession>
<evidence type="ECO:0000259" key="1">
    <source>
        <dbReference type="Pfam" id="PF13088"/>
    </source>
</evidence>
<organism evidence="2">
    <name type="scientific">Caldilineaceae bacterium SB0662_bin_9</name>
    <dbReference type="NCBI Taxonomy" id="2605258"/>
    <lineage>
        <taxon>Bacteria</taxon>
        <taxon>Bacillati</taxon>
        <taxon>Chloroflexota</taxon>
        <taxon>Caldilineae</taxon>
        <taxon>Caldilineales</taxon>
        <taxon>Caldilineaceae</taxon>
    </lineage>
</organism>
<proteinExistence type="predicted"/>
<dbReference type="Gene3D" id="2.120.10.10">
    <property type="match status" value="1"/>
</dbReference>
<dbReference type="PANTHER" id="PTHR43752">
    <property type="entry name" value="BNR/ASP-BOX REPEAT FAMILY PROTEIN"/>
    <property type="match status" value="1"/>
</dbReference>
<dbReference type="PANTHER" id="PTHR43752:SF2">
    <property type="entry name" value="BNR_ASP-BOX REPEAT FAMILY PROTEIN"/>
    <property type="match status" value="1"/>
</dbReference>
<dbReference type="InterPro" id="IPR011040">
    <property type="entry name" value="Sialidase"/>
</dbReference>
<dbReference type="Pfam" id="PF13088">
    <property type="entry name" value="BNR_2"/>
    <property type="match status" value="1"/>
</dbReference>
<dbReference type="CDD" id="cd15482">
    <property type="entry name" value="Sialidase_non-viral"/>
    <property type="match status" value="1"/>
</dbReference>
<dbReference type="SUPFAM" id="SSF50939">
    <property type="entry name" value="Sialidases"/>
    <property type="match status" value="2"/>
</dbReference>
<dbReference type="InterPro" id="IPR036278">
    <property type="entry name" value="Sialidase_sf"/>
</dbReference>
<dbReference type="EMBL" id="VXPY01000101">
    <property type="protein sequence ID" value="MYD91556.1"/>
    <property type="molecule type" value="Genomic_DNA"/>
</dbReference>
<gene>
    <name evidence="2" type="ORF">F4Y08_14710</name>
</gene>
<sequence>MWMSADRPVRASTETRIGHPFQQCLQQERIMEIRELESVVVYKAPGQACNQGSILQLADGDMLMAFNQERGRVHSDSGQSCLIRSTDGGRSWDRAGMQVVWPFTDHGGNWDCAVSQRVDGMLLMHTRICSFIAPTALHRIDLQGLGTGGERLKRQTGYALFRSLDIGRTWEGPTPVNTFPIAASGNSAYMCGGSGAGRVVELPDGGLLMPLMGGIHRDGFTGSRGLMVGETTRCFLLRSDDDGDNWEYWSTIAYDPAHIRAFQEPSMVRLSSGRLICMMRVTVRPERFDNMWVAHSDDDGITWSPPRRTALWGYPPDLLRLGDGRVLAVYGYRAEPMGVRGCVSENGLDWDPAAEFTIRGCVGGPPEDPVYWHIGYPSVAQCPDGTLVAAYHEYSTDDEPIQYMRTTRFRLA</sequence>
<protein>
    <submittedName>
        <fullName evidence="2">Exo-alpha-sialidase</fullName>
    </submittedName>
</protein>
<reference evidence="2" key="1">
    <citation type="submission" date="2019-09" db="EMBL/GenBank/DDBJ databases">
        <title>Characterisation of the sponge microbiome using genome-centric metagenomics.</title>
        <authorList>
            <person name="Engelberts J.P."/>
            <person name="Robbins S.J."/>
            <person name="De Goeij J.M."/>
            <person name="Aranda M."/>
            <person name="Bell S.C."/>
            <person name="Webster N.S."/>
        </authorList>
    </citation>
    <scope>NUCLEOTIDE SEQUENCE</scope>
    <source>
        <strain evidence="2">SB0662_bin_9</strain>
    </source>
</reference>
<name>A0A6B1DX15_9CHLR</name>
<comment type="caution">
    <text evidence="2">The sequence shown here is derived from an EMBL/GenBank/DDBJ whole genome shotgun (WGS) entry which is preliminary data.</text>
</comment>
<evidence type="ECO:0000313" key="2">
    <source>
        <dbReference type="EMBL" id="MYD91556.1"/>
    </source>
</evidence>
<feature type="domain" description="Sialidase" evidence="1">
    <location>
        <begin position="158"/>
        <end position="387"/>
    </location>
</feature>
<dbReference type="AlphaFoldDB" id="A0A6B1DX15"/>